<protein>
    <submittedName>
        <fullName evidence="1">Uncharacterized protein</fullName>
    </submittedName>
</protein>
<accession>A0AAE0S0Q7</accession>
<reference evidence="1" key="1">
    <citation type="journal article" date="2021" name="Genome Biol. Evol.">
        <title>A High-Quality Reference Genome for a Parasitic Bivalve with Doubly Uniparental Inheritance (Bivalvia: Unionida).</title>
        <authorList>
            <person name="Smith C.H."/>
        </authorList>
    </citation>
    <scope>NUCLEOTIDE SEQUENCE</scope>
    <source>
        <strain evidence="1">CHS0354</strain>
    </source>
</reference>
<sequence length="96" mass="10538">MPEYAYTTIIKAWSVSQSVVPHSIPDTNRTPINIVGKGTAVTGKAAYMWQYRQCTQSTYSSATHTRLCRRTEGQKKAYNGGTVGKYTESANDSLGV</sequence>
<comment type="caution">
    <text evidence="1">The sequence shown here is derived from an EMBL/GenBank/DDBJ whole genome shotgun (WGS) entry which is preliminary data.</text>
</comment>
<keyword evidence="2" id="KW-1185">Reference proteome</keyword>
<evidence type="ECO:0000313" key="2">
    <source>
        <dbReference type="Proteomes" id="UP001195483"/>
    </source>
</evidence>
<dbReference type="EMBL" id="JAEAOA010001664">
    <property type="protein sequence ID" value="KAK3583152.1"/>
    <property type="molecule type" value="Genomic_DNA"/>
</dbReference>
<dbReference type="AlphaFoldDB" id="A0AAE0S0Q7"/>
<reference evidence="1" key="2">
    <citation type="journal article" date="2021" name="Genome Biol. Evol.">
        <title>Developing a high-quality reference genome for a parasitic bivalve with doubly uniparental inheritance (Bivalvia: Unionida).</title>
        <authorList>
            <person name="Smith C.H."/>
        </authorList>
    </citation>
    <scope>NUCLEOTIDE SEQUENCE</scope>
    <source>
        <strain evidence="1">CHS0354</strain>
        <tissue evidence="1">Mantle</tissue>
    </source>
</reference>
<proteinExistence type="predicted"/>
<gene>
    <name evidence="1" type="ORF">CHS0354_027562</name>
</gene>
<name>A0AAE0S0Q7_9BIVA</name>
<evidence type="ECO:0000313" key="1">
    <source>
        <dbReference type="EMBL" id="KAK3583152.1"/>
    </source>
</evidence>
<reference evidence="1" key="3">
    <citation type="submission" date="2023-05" db="EMBL/GenBank/DDBJ databases">
        <authorList>
            <person name="Smith C.H."/>
        </authorList>
    </citation>
    <scope>NUCLEOTIDE SEQUENCE</scope>
    <source>
        <strain evidence="1">CHS0354</strain>
        <tissue evidence="1">Mantle</tissue>
    </source>
</reference>
<organism evidence="1 2">
    <name type="scientific">Potamilus streckersoni</name>
    <dbReference type="NCBI Taxonomy" id="2493646"/>
    <lineage>
        <taxon>Eukaryota</taxon>
        <taxon>Metazoa</taxon>
        <taxon>Spiralia</taxon>
        <taxon>Lophotrochozoa</taxon>
        <taxon>Mollusca</taxon>
        <taxon>Bivalvia</taxon>
        <taxon>Autobranchia</taxon>
        <taxon>Heteroconchia</taxon>
        <taxon>Palaeoheterodonta</taxon>
        <taxon>Unionida</taxon>
        <taxon>Unionoidea</taxon>
        <taxon>Unionidae</taxon>
        <taxon>Ambleminae</taxon>
        <taxon>Lampsilini</taxon>
        <taxon>Potamilus</taxon>
    </lineage>
</organism>
<dbReference type="Proteomes" id="UP001195483">
    <property type="component" value="Unassembled WGS sequence"/>
</dbReference>